<dbReference type="AlphaFoldDB" id="A0A3A8JSD0"/>
<feature type="signal peptide" evidence="1">
    <location>
        <begin position="1"/>
        <end position="21"/>
    </location>
</feature>
<gene>
    <name evidence="2" type="ORF">D7X32_39650</name>
</gene>
<keyword evidence="3" id="KW-1185">Reference proteome</keyword>
<sequence>MLRRLSRTALPLLACALSITACDSVPRPEGECRGAYGARSVAWPIDTNAVMSAYVHYDGTQGTQLSLAYTPDGAPELAGFGVDIQMPGEPTVTAGARTVKLLRQEQALVAEDPSQVREWFAHVGPGTEGYPAVSGVPVEGTLTLDRLVQGDG</sequence>
<accession>A0A3A8JSD0</accession>
<name>A0A3A8JSD0_9BACT</name>
<proteinExistence type="predicted"/>
<keyword evidence="1" id="KW-0732">Signal</keyword>
<protein>
    <recommendedName>
        <fullName evidence="4">Lipoprotein</fullName>
    </recommendedName>
</protein>
<evidence type="ECO:0000313" key="3">
    <source>
        <dbReference type="Proteomes" id="UP000268313"/>
    </source>
</evidence>
<dbReference type="EMBL" id="RAWE01000274">
    <property type="protein sequence ID" value="RKG95254.1"/>
    <property type="molecule type" value="Genomic_DNA"/>
</dbReference>
<organism evidence="2 3">
    <name type="scientific">Corallococcus carmarthensis</name>
    <dbReference type="NCBI Taxonomy" id="2316728"/>
    <lineage>
        <taxon>Bacteria</taxon>
        <taxon>Pseudomonadati</taxon>
        <taxon>Myxococcota</taxon>
        <taxon>Myxococcia</taxon>
        <taxon>Myxococcales</taxon>
        <taxon>Cystobacterineae</taxon>
        <taxon>Myxococcaceae</taxon>
        <taxon>Corallococcus</taxon>
    </lineage>
</organism>
<evidence type="ECO:0000313" key="2">
    <source>
        <dbReference type="EMBL" id="RKG95254.1"/>
    </source>
</evidence>
<evidence type="ECO:0008006" key="4">
    <source>
        <dbReference type="Google" id="ProtNLM"/>
    </source>
</evidence>
<dbReference type="RefSeq" id="WP_120607714.1">
    <property type="nucleotide sequence ID" value="NZ_RAWE01000274.1"/>
</dbReference>
<dbReference type="Proteomes" id="UP000268313">
    <property type="component" value="Unassembled WGS sequence"/>
</dbReference>
<comment type="caution">
    <text evidence="2">The sequence shown here is derived from an EMBL/GenBank/DDBJ whole genome shotgun (WGS) entry which is preliminary data.</text>
</comment>
<evidence type="ECO:0000256" key="1">
    <source>
        <dbReference type="SAM" id="SignalP"/>
    </source>
</evidence>
<dbReference type="PROSITE" id="PS51257">
    <property type="entry name" value="PROKAR_LIPOPROTEIN"/>
    <property type="match status" value="1"/>
</dbReference>
<dbReference type="OrthoDB" id="5382859at2"/>
<reference evidence="3" key="1">
    <citation type="submission" date="2018-09" db="EMBL/GenBank/DDBJ databases">
        <authorList>
            <person name="Livingstone P.G."/>
            <person name="Whitworth D.E."/>
        </authorList>
    </citation>
    <scope>NUCLEOTIDE SEQUENCE [LARGE SCALE GENOMIC DNA]</scope>
    <source>
        <strain evidence="3">CA043D</strain>
    </source>
</reference>
<feature type="chain" id="PRO_5017311699" description="Lipoprotein" evidence="1">
    <location>
        <begin position="22"/>
        <end position="152"/>
    </location>
</feature>